<keyword evidence="2 5" id="KW-0732">Signal</keyword>
<keyword evidence="3" id="KW-0677">Repeat</keyword>
<keyword evidence="4" id="KW-1133">Transmembrane helix</keyword>
<evidence type="ECO:0000313" key="7">
    <source>
        <dbReference type="EMBL" id="CAH1108744.1"/>
    </source>
</evidence>
<dbReference type="Pfam" id="PF13306">
    <property type="entry name" value="LRR_5"/>
    <property type="match status" value="1"/>
</dbReference>
<dbReference type="OrthoDB" id="1687175at2759"/>
<dbReference type="AlphaFoldDB" id="A0A9P0D1D8"/>
<evidence type="ECO:0000256" key="3">
    <source>
        <dbReference type="ARBA" id="ARBA00022737"/>
    </source>
</evidence>
<dbReference type="Gene3D" id="3.80.10.10">
    <property type="entry name" value="Ribonuclease Inhibitor"/>
    <property type="match status" value="3"/>
</dbReference>
<feature type="signal peptide" evidence="5">
    <location>
        <begin position="1"/>
        <end position="19"/>
    </location>
</feature>
<name>A0A9P0D1D8_9CUCU</name>
<gene>
    <name evidence="7" type="ORF">PSYICH_LOCUS8915</name>
</gene>
<reference evidence="7" key="1">
    <citation type="submission" date="2022-01" db="EMBL/GenBank/DDBJ databases">
        <authorList>
            <person name="King R."/>
        </authorList>
    </citation>
    <scope>NUCLEOTIDE SEQUENCE</scope>
</reference>
<keyword evidence="4" id="KW-0812">Transmembrane</keyword>
<feature type="transmembrane region" description="Helical" evidence="4">
    <location>
        <begin position="408"/>
        <end position="428"/>
    </location>
</feature>
<evidence type="ECO:0000256" key="1">
    <source>
        <dbReference type="ARBA" id="ARBA00022614"/>
    </source>
</evidence>
<dbReference type="InterPro" id="IPR003591">
    <property type="entry name" value="Leu-rich_rpt_typical-subtyp"/>
</dbReference>
<evidence type="ECO:0000256" key="2">
    <source>
        <dbReference type="ARBA" id="ARBA00022729"/>
    </source>
</evidence>
<feature type="domain" description="LRRCT" evidence="6">
    <location>
        <begin position="348"/>
        <end position="397"/>
    </location>
</feature>
<evidence type="ECO:0000256" key="4">
    <source>
        <dbReference type="SAM" id="Phobius"/>
    </source>
</evidence>
<dbReference type="InterPro" id="IPR026906">
    <property type="entry name" value="LRR_5"/>
</dbReference>
<dbReference type="PRINTS" id="PR00019">
    <property type="entry name" value="LEURICHRPT"/>
</dbReference>
<organism evidence="7 8">
    <name type="scientific">Psylliodes chrysocephalus</name>
    <dbReference type="NCBI Taxonomy" id="3402493"/>
    <lineage>
        <taxon>Eukaryota</taxon>
        <taxon>Metazoa</taxon>
        <taxon>Ecdysozoa</taxon>
        <taxon>Arthropoda</taxon>
        <taxon>Hexapoda</taxon>
        <taxon>Insecta</taxon>
        <taxon>Pterygota</taxon>
        <taxon>Neoptera</taxon>
        <taxon>Endopterygota</taxon>
        <taxon>Coleoptera</taxon>
        <taxon>Polyphaga</taxon>
        <taxon>Cucujiformia</taxon>
        <taxon>Chrysomeloidea</taxon>
        <taxon>Chrysomelidae</taxon>
        <taxon>Galerucinae</taxon>
        <taxon>Alticini</taxon>
        <taxon>Psylliodes</taxon>
    </lineage>
</organism>
<dbReference type="Pfam" id="PF13855">
    <property type="entry name" value="LRR_8"/>
    <property type="match status" value="1"/>
</dbReference>
<dbReference type="SUPFAM" id="SSF52058">
    <property type="entry name" value="L domain-like"/>
    <property type="match status" value="1"/>
</dbReference>
<proteinExistence type="predicted"/>
<dbReference type="SMART" id="SM00082">
    <property type="entry name" value="LRRCT"/>
    <property type="match status" value="1"/>
</dbReference>
<evidence type="ECO:0000259" key="6">
    <source>
        <dbReference type="SMART" id="SM00082"/>
    </source>
</evidence>
<dbReference type="GO" id="GO:0005886">
    <property type="term" value="C:plasma membrane"/>
    <property type="evidence" value="ECO:0007669"/>
    <property type="project" value="TreeGrafter"/>
</dbReference>
<dbReference type="SMART" id="SM00369">
    <property type="entry name" value="LRR_TYP"/>
    <property type="match status" value="4"/>
</dbReference>
<dbReference type="InterPro" id="IPR001611">
    <property type="entry name" value="Leu-rich_rpt"/>
</dbReference>
<evidence type="ECO:0000256" key="5">
    <source>
        <dbReference type="SAM" id="SignalP"/>
    </source>
</evidence>
<accession>A0A9P0D1D8</accession>
<keyword evidence="8" id="KW-1185">Reference proteome</keyword>
<feature type="chain" id="PRO_5040273290" description="LRRCT domain-containing protein" evidence="5">
    <location>
        <begin position="20"/>
        <end position="456"/>
    </location>
</feature>
<dbReference type="InterPro" id="IPR032675">
    <property type="entry name" value="LRR_dom_sf"/>
</dbReference>
<sequence>MLLKLLLLFVLVFCENVYSEICSNASKLKCDCRIFTNTKSHLPMQTADCSERGIENIPENIEDGLSILDLSINVIQNLDPTKQALSSNSLEELILSYNNITYIDVNFFQNLPNLQQLDLSNNFISAFNNSEVFQNLKSLNFLDLSYNNLNTLPDFIFNPLFKLIQLDLSYNYMGEFLTSSKSVLTDKLGLTSNLTQLSINGLNLMELPSGYFDKFVDLKKLSLCDNDLSVIPTVPYTLEYLDLSGNKLTFISARYLNYHSLKVLKLNEMDTLTDIHHYAFYNLFALEKLYINDCPNLKEFNELAFDVPSKDIDHHPKFLSLARNGLKSLNQSYKYFFKNMDHIDLTHNPWNCDCDILWLQDFADELSKPHELRCNYPSELKHKKILDIEPSDLLECFPAIYGKKSHRVLIVVLSLSCVVLCGLIFYLLRYPINGIANKHKIGPNSPYSLAHTTDHA</sequence>
<dbReference type="InterPro" id="IPR000483">
    <property type="entry name" value="Cys-rich_flank_reg_C"/>
</dbReference>
<keyword evidence="1" id="KW-0433">Leucine-rich repeat</keyword>
<dbReference type="InterPro" id="IPR050541">
    <property type="entry name" value="LRR_TM_domain-containing"/>
</dbReference>
<protein>
    <recommendedName>
        <fullName evidence="6">LRRCT domain-containing protein</fullName>
    </recommendedName>
</protein>
<dbReference type="PROSITE" id="PS51450">
    <property type="entry name" value="LRR"/>
    <property type="match status" value="3"/>
</dbReference>
<dbReference type="EMBL" id="OV651815">
    <property type="protein sequence ID" value="CAH1108744.1"/>
    <property type="molecule type" value="Genomic_DNA"/>
</dbReference>
<evidence type="ECO:0000313" key="8">
    <source>
        <dbReference type="Proteomes" id="UP001153636"/>
    </source>
</evidence>
<dbReference type="PANTHER" id="PTHR24369">
    <property type="entry name" value="ANTIGEN BSP, PUTATIVE-RELATED"/>
    <property type="match status" value="1"/>
</dbReference>
<dbReference type="PANTHER" id="PTHR24369:SF210">
    <property type="entry name" value="CHAOPTIN-RELATED"/>
    <property type="match status" value="1"/>
</dbReference>
<dbReference type="Proteomes" id="UP001153636">
    <property type="component" value="Chromosome 3"/>
</dbReference>
<keyword evidence="4" id="KW-0472">Membrane</keyword>